<protein>
    <submittedName>
        <fullName evidence="1">Uncharacterized protein</fullName>
    </submittedName>
</protein>
<gene>
    <name evidence="1" type="ORF">LCGC14_2661670</name>
</gene>
<organism evidence="1">
    <name type="scientific">marine sediment metagenome</name>
    <dbReference type="NCBI Taxonomy" id="412755"/>
    <lineage>
        <taxon>unclassified sequences</taxon>
        <taxon>metagenomes</taxon>
        <taxon>ecological metagenomes</taxon>
    </lineage>
</organism>
<sequence length="194" mass="21797">MFVSTPFGRADRRFLPHFVATNLLLGPSREGAAGKSRMIPDFNLLSARLSLIQLIRNPSHNTIVAGTFFFAYRPGQKLYSPAPRQPWPNHGRPPIDRLMVRGGFFARFFRNGKARSPDWAALLGLNRRAAPSRRASVGNWLSGLLSTPAESPLPRSFTTVLLVSDLYCPIQMFPPFLERFNVGRQTQKLSVFVE</sequence>
<name>A0A0F8ZRS0_9ZZZZ</name>
<reference evidence="1" key="1">
    <citation type="journal article" date="2015" name="Nature">
        <title>Complex archaea that bridge the gap between prokaryotes and eukaryotes.</title>
        <authorList>
            <person name="Spang A."/>
            <person name="Saw J.H."/>
            <person name="Jorgensen S.L."/>
            <person name="Zaremba-Niedzwiedzka K."/>
            <person name="Martijn J."/>
            <person name="Lind A.E."/>
            <person name="van Eijk R."/>
            <person name="Schleper C."/>
            <person name="Guy L."/>
            <person name="Ettema T.J."/>
        </authorList>
    </citation>
    <scope>NUCLEOTIDE SEQUENCE</scope>
</reference>
<accession>A0A0F8ZRS0</accession>
<comment type="caution">
    <text evidence="1">The sequence shown here is derived from an EMBL/GenBank/DDBJ whole genome shotgun (WGS) entry which is preliminary data.</text>
</comment>
<dbReference type="AlphaFoldDB" id="A0A0F8ZRS0"/>
<proteinExistence type="predicted"/>
<dbReference type="EMBL" id="LAZR01046435">
    <property type="protein sequence ID" value="KKK96547.1"/>
    <property type="molecule type" value="Genomic_DNA"/>
</dbReference>
<evidence type="ECO:0000313" key="1">
    <source>
        <dbReference type="EMBL" id="KKK96547.1"/>
    </source>
</evidence>